<keyword evidence="3" id="KW-1185">Reference proteome</keyword>
<evidence type="ECO:0000313" key="2">
    <source>
        <dbReference type="EMBL" id="VTJ72746.1"/>
    </source>
</evidence>
<dbReference type="AlphaFoldDB" id="A0A5E4BTX4"/>
<proteinExistence type="predicted"/>
<reference evidence="1" key="2">
    <citation type="submission" date="2020-08" db="EMBL/GenBank/DDBJ databases">
        <authorList>
            <person name="Shumante A."/>
            <person name="Zimin A.V."/>
            <person name="Puiu D."/>
            <person name="Salzberg S.L."/>
        </authorList>
    </citation>
    <scope>NUCLEOTIDE SEQUENCE</scope>
    <source>
        <strain evidence="1">WC2-LM</strain>
        <tissue evidence="1">Liver</tissue>
    </source>
</reference>
<dbReference type="Proteomes" id="UP000335636">
    <property type="component" value="Unassembled WGS sequence"/>
</dbReference>
<name>A0A5E4BTX4_MARMO</name>
<gene>
    <name evidence="1" type="ORF">GHT09_017291</name>
    <name evidence="2" type="ORF">MONAX_5E003327</name>
</gene>
<accession>A0A5E4BTX4</accession>
<evidence type="ECO:0000313" key="1">
    <source>
        <dbReference type="EMBL" id="KAF7471626.1"/>
    </source>
</evidence>
<organism evidence="2 3">
    <name type="scientific">Marmota monax</name>
    <name type="common">Woodchuck</name>
    <dbReference type="NCBI Taxonomy" id="9995"/>
    <lineage>
        <taxon>Eukaryota</taxon>
        <taxon>Metazoa</taxon>
        <taxon>Chordata</taxon>
        <taxon>Craniata</taxon>
        <taxon>Vertebrata</taxon>
        <taxon>Euteleostomi</taxon>
        <taxon>Mammalia</taxon>
        <taxon>Eutheria</taxon>
        <taxon>Euarchontoglires</taxon>
        <taxon>Glires</taxon>
        <taxon>Rodentia</taxon>
        <taxon>Sciuromorpha</taxon>
        <taxon>Sciuridae</taxon>
        <taxon>Xerinae</taxon>
        <taxon>Marmotini</taxon>
        <taxon>Marmota</taxon>
    </lineage>
</organism>
<evidence type="ECO:0000313" key="3">
    <source>
        <dbReference type="Proteomes" id="UP000335636"/>
    </source>
</evidence>
<reference evidence="2 3" key="1">
    <citation type="submission" date="2019-04" db="EMBL/GenBank/DDBJ databases">
        <authorList>
            <person name="Alioto T."/>
            <person name="Alioto T."/>
        </authorList>
    </citation>
    <scope>NUCLEOTIDE SEQUENCE [LARGE SCALE GENOMIC DNA]</scope>
</reference>
<sequence>MEYVAEQWEMNLLEKKSQAGKTTKEQEADRDRDAVWQCSLMPSKQQVLPPNTPGKVQKLKTAIMSSATANRNIGLSLRGQSTTALCLDFLLLAASQWSVPLVLERKHPVPVGMEPTKRTWS</sequence>
<protein>
    <submittedName>
        <fullName evidence="2">Uncharacterized protein</fullName>
    </submittedName>
</protein>
<dbReference type="EMBL" id="WJEC01006763">
    <property type="protein sequence ID" value="KAF7471626.1"/>
    <property type="molecule type" value="Genomic_DNA"/>
</dbReference>
<dbReference type="Proteomes" id="UP000662637">
    <property type="component" value="Unassembled WGS sequence"/>
</dbReference>
<dbReference type="EMBL" id="CABDUW010000639">
    <property type="protein sequence ID" value="VTJ72746.1"/>
    <property type="molecule type" value="Genomic_DNA"/>
</dbReference>